<accession>A0A2M9XDC0</accession>
<keyword evidence="2" id="KW-1185">Reference proteome</keyword>
<organism evidence="1 2">
    <name type="scientific">Leptospira hartskeerlii</name>
    <dbReference type="NCBI Taxonomy" id="2023177"/>
    <lineage>
        <taxon>Bacteria</taxon>
        <taxon>Pseudomonadati</taxon>
        <taxon>Spirochaetota</taxon>
        <taxon>Spirochaetia</taxon>
        <taxon>Leptospirales</taxon>
        <taxon>Leptospiraceae</taxon>
        <taxon>Leptospira</taxon>
    </lineage>
</organism>
<proteinExistence type="predicted"/>
<dbReference type="EMBL" id="NPDN01000004">
    <property type="protein sequence ID" value="PJZ25687.1"/>
    <property type="molecule type" value="Genomic_DNA"/>
</dbReference>
<dbReference type="RefSeq" id="WP_100706330.1">
    <property type="nucleotide sequence ID" value="NZ_NPDL01000001.1"/>
</dbReference>
<evidence type="ECO:0000313" key="1">
    <source>
        <dbReference type="EMBL" id="PJZ25687.1"/>
    </source>
</evidence>
<gene>
    <name evidence="1" type="ORF">CH357_08525</name>
</gene>
<sequence length="267" mass="29938">MKLKSAYANNIIKPDSVSVPLTTEELPSSIVEYFDRLSRLENIPFNLLVPDERMLPEESLRFFYIDSNWISALIDGAFSLGNFSATEYEVHSRIKDMVSEGSQSPDRQKIITGILLRSEVVKGWPGIEFKAYDKNSEKELPVLRIDHLSPNIIIALFDGELSEIQLHEPAESMHFGLDMPEGEASPPIEDPMNPLQYFKKTRATHDASVTGASSTPVVYRSDRKLVLNISAMAEAIRQEFPAEAAFTSAEIAYQMVEGVGQVTFHQK</sequence>
<dbReference type="AlphaFoldDB" id="A0A2M9XDC0"/>
<comment type="caution">
    <text evidence="1">The sequence shown here is derived from an EMBL/GenBank/DDBJ whole genome shotgun (WGS) entry which is preliminary data.</text>
</comment>
<dbReference type="OrthoDB" id="4846903at2"/>
<reference evidence="1 2" key="1">
    <citation type="submission" date="2017-07" db="EMBL/GenBank/DDBJ databases">
        <title>Leptospira spp. isolated from tropical soils.</title>
        <authorList>
            <person name="Thibeaux R."/>
            <person name="Iraola G."/>
            <person name="Ferres I."/>
            <person name="Bierque E."/>
            <person name="Girault D."/>
            <person name="Soupe-Gilbert M.-E."/>
            <person name="Picardeau M."/>
            <person name="Goarant C."/>
        </authorList>
    </citation>
    <scope>NUCLEOTIDE SEQUENCE [LARGE SCALE GENOMIC DNA]</scope>
    <source>
        <strain evidence="1 2">MCA1-C-A1</strain>
    </source>
</reference>
<dbReference type="Proteomes" id="UP000232196">
    <property type="component" value="Unassembled WGS sequence"/>
</dbReference>
<evidence type="ECO:0000313" key="2">
    <source>
        <dbReference type="Proteomes" id="UP000232196"/>
    </source>
</evidence>
<name>A0A2M9XDC0_9LEPT</name>
<protein>
    <submittedName>
        <fullName evidence="1">Uncharacterized protein</fullName>
    </submittedName>
</protein>